<dbReference type="Proteomes" id="UP000295504">
    <property type="component" value="Unassembled WGS sequence"/>
</dbReference>
<evidence type="ECO:0000313" key="5">
    <source>
        <dbReference type="Proteomes" id="UP000295504"/>
    </source>
</evidence>
<dbReference type="AlphaFoldDB" id="A0A4R2TFU9"/>
<evidence type="ECO:0008006" key="6">
    <source>
        <dbReference type="Google" id="ProtNLM"/>
    </source>
</evidence>
<dbReference type="SUPFAM" id="SSF75500">
    <property type="entry name" value="Putative transcriptional regulator TM1602, C-terminal domain"/>
    <property type="match status" value="1"/>
</dbReference>
<evidence type="ECO:0000259" key="3">
    <source>
        <dbReference type="Pfam" id="PF08279"/>
    </source>
</evidence>
<feature type="domain" description="Helix-turn-helix type 11" evidence="3">
    <location>
        <begin position="6"/>
        <end position="59"/>
    </location>
</feature>
<dbReference type="PIRSF" id="PIRSF037847">
    <property type="entry name" value="NiaR"/>
    <property type="match status" value="1"/>
</dbReference>
<dbReference type="InterPro" id="IPR036388">
    <property type="entry name" value="WH-like_DNA-bd_sf"/>
</dbReference>
<dbReference type="SUPFAM" id="SSF46785">
    <property type="entry name" value="Winged helix' DNA-binding domain"/>
    <property type="match status" value="1"/>
</dbReference>
<feature type="binding site" evidence="1">
    <location>
        <position position="145"/>
    </location>
    <ligand>
        <name>Ni(2+)</name>
        <dbReference type="ChEBI" id="CHEBI:49786"/>
    </ligand>
</feature>
<dbReference type="OrthoDB" id="9792661at2"/>
<protein>
    <recommendedName>
        <fullName evidence="6">Transcriptional regulator</fullName>
    </recommendedName>
</protein>
<evidence type="ECO:0000259" key="2">
    <source>
        <dbReference type="Pfam" id="PF02829"/>
    </source>
</evidence>
<proteinExistence type="predicted"/>
<accession>A0A4R2TFU9</accession>
<gene>
    <name evidence="4" type="ORF">EDD79_102619</name>
</gene>
<dbReference type="Pfam" id="PF02829">
    <property type="entry name" value="3H"/>
    <property type="match status" value="1"/>
</dbReference>
<feature type="domain" description="3H" evidence="2">
    <location>
        <begin position="74"/>
        <end position="170"/>
    </location>
</feature>
<dbReference type="InterPro" id="IPR035922">
    <property type="entry name" value="3H_dom_sf"/>
</dbReference>
<feature type="binding site" evidence="1">
    <location>
        <position position="147"/>
    </location>
    <ligand>
        <name>Ni(2+)</name>
        <dbReference type="ChEBI" id="CHEBI:49786"/>
    </ligand>
</feature>
<dbReference type="InterPro" id="IPR004173">
    <property type="entry name" value="3H_domain"/>
</dbReference>
<feature type="binding site" evidence="1">
    <location>
        <position position="77"/>
    </location>
    <ligand>
        <name>Ni(2+)</name>
        <dbReference type="ChEBI" id="CHEBI:49786"/>
    </ligand>
</feature>
<feature type="binding site" evidence="1">
    <location>
        <position position="86"/>
    </location>
    <ligand>
        <name>Ni(2+)</name>
        <dbReference type="ChEBI" id="CHEBI:49786"/>
    </ligand>
</feature>
<dbReference type="InterPro" id="IPR013196">
    <property type="entry name" value="HTH_11"/>
</dbReference>
<name>A0A4R2TFU9_9FIRM</name>
<dbReference type="PANTHER" id="PTHR40068:SF1">
    <property type="entry name" value="TRANSCRIPTION REPRESSOR NIAR-RELATED"/>
    <property type="match status" value="1"/>
</dbReference>
<dbReference type="InterPro" id="IPR026043">
    <property type="entry name" value="NadR"/>
</dbReference>
<sequence>MNSVERRNKILDALKGSGKPIKGSSLAKIFDVSRQVIVQDIALLRAQGEDIMATPQGYILPKLDNIKKLRKTVVSKHQGYEAMREELQIMIDFGARILDVIVEHPIYGEIKGILDIGHKQELEEFLKNISDQKAEPLSTLTEGVHIHTIEISSEENFNMMKKVLQEKGYLINDD</sequence>
<dbReference type="PANTHER" id="PTHR40068">
    <property type="entry name" value="TRANSCRIPTION REPRESSOR NIAR-RELATED"/>
    <property type="match status" value="1"/>
</dbReference>
<dbReference type="InterPro" id="IPR036390">
    <property type="entry name" value="WH_DNA-bd_sf"/>
</dbReference>
<organism evidence="4 5">
    <name type="scientific">Serpentinicella alkaliphila</name>
    <dbReference type="NCBI Taxonomy" id="1734049"/>
    <lineage>
        <taxon>Bacteria</taxon>
        <taxon>Bacillati</taxon>
        <taxon>Bacillota</taxon>
        <taxon>Clostridia</taxon>
        <taxon>Peptostreptococcales</taxon>
        <taxon>Natronincolaceae</taxon>
        <taxon>Serpentinicella</taxon>
    </lineage>
</organism>
<keyword evidence="1" id="KW-0533">Nickel</keyword>
<keyword evidence="1" id="KW-0479">Metal-binding</keyword>
<reference evidence="4 5" key="1">
    <citation type="submission" date="2019-03" db="EMBL/GenBank/DDBJ databases">
        <title>Genomic Encyclopedia of Type Strains, Phase IV (KMG-IV): sequencing the most valuable type-strain genomes for metagenomic binning, comparative biology and taxonomic classification.</title>
        <authorList>
            <person name="Goeker M."/>
        </authorList>
    </citation>
    <scope>NUCLEOTIDE SEQUENCE [LARGE SCALE GENOMIC DNA]</scope>
    <source>
        <strain evidence="4 5">DSM 100013</strain>
    </source>
</reference>
<dbReference type="Pfam" id="PF08279">
    <property type="entry name" value="HTH_11"/>
    <property type="match status" value="1"/>
</dbReference>
<dbReference type="EMBL" id="SLYC01000026">
    <property type="protein sequence ID" value="TCQ01556.1"/>
    <property type="molecule type" value="Genomic_DNA"/>
</dbReference>
<keyword evidence="5" id="KW-1185">Reference proteome</keyword>
<dbReference type="RefSeq" id="WP_132848898.1">
    <property type="nucleotide sequence ID" value="NZ_CP058648.1"/>
</dbReference>
<dbReference type="Gene3D" id="3.30.1340.20">
    <property type="entry name" value="3H domain"/>
    <property type="match status" value="1"/>
</dbReference>
<evidence type="ECO:0000313" key="4">
    <source>
        <dbReference type="EMBL" id="TCQ01556.1"/>
    </source>
</evidence>
<dbReference type="GO" id="GO:0046872">
    <property type="term" value="F:metal ion binding"/>
    <property type="evidence" value="ECO:0007669"/>
    <property type="project" value="UniProtKB-KW"/>
</dbReference>
<comment type="caution">
    <text evidence="4">The sequence shown here is derived from an EMBL/GenBank/DDBJ whole genome shotgun (WGS) entry which is preliminary data.</text>
</comment>
<dbReference type="Gene3D" id="1.10.10.10">
    <property type="entry name" value="Winged helix-like DNA-binding domain superfamily/Winged helix DNA-binding domain"/>
    <property type="match status" value="1"/>
</dbReference>
<evidence type="ECO:0000256" key="1">
    <source>
        <dbReference type="PIRSR" id="PIRSR037847-1"/>
    </source>
</evidence>